<protein>
    <submittedName>
        <fullName evidence="1">Uncharacterized protein</fullName>
    </submittedName>
</protein>
<sequence length="134" mass="14763">MATALRNVAWRLRLTAMASTPDGARHISGNDLSRKVFGGTGIARVSEEEYIRTEGDGHLKQRRLAMEAIVEAEREAERATILEAKMEAERQLSLYSRLSRFGRGVTEIEITDDMLKAGFVGTAFLATTSAITFA</sequence>
<dbReference type="AlphaFoldDB" id="A0A7S0XHS5"/>
<dbReference type="EMBL" id="HBFC01037564">
    <property type="protein sequence ID" value="CAD8723107.1"/>
    <property type="molecule type" value="Transcribed_RNA"/>
</dbReference>
<proteinExistence type="predicted"/>
<name>A0A7S0XHS5_9CHLO</name>
<organism evidence="1">
    <name type="scientific">Mantoniella antarctica</name>
    <dbReference type="NCBI Taxonomy" id="81844"/>
    <lineage>
        <taxon>Eukaryota</taxon>
        <taxon>Viridiplantae</taxon>
        <taxon>Chlorophyta</taxon>
        <taxon>Mamiellophyceae</taxon>
        <taxon>Mamiellales</taxon>
        <taxon>Mamiellaceae</taxon>
        <taxon>Mantoniella</taxon>
    </lineage>
</organism>
<evidence type="ECO:0000313" key="1">
    <source>
        <dbReference type="EMBL" id="CAD8723107.1"/>
    </source>
</evidence>
<accession>A0A7S0XHS5</accession>
<reference evidence="1" key="1">
    <citation type="submission" date="2021-01" db="EMBL/GenBank/DDBJ databases">
        <authorList>
            <person name="Corre E."/>
            <person name="Pelletier E."/>
            <person name="Niang G."/>
            <person name="Scheremetjew M."/>
            <person name="Finn R."/>
            <person name="Kale V."/>
            <person name="Holt S."/>
            <person name="Cochrane G."/>
            <person name="Meng A."/>
            <person name="Brown T."/>
            <person name="Cohen L."/>
        </authorList>
    </citation>
    <scope>NUCLEOTIDE SEQUENCE</scope>
    <source>
        <strain evidence="1">SL-175</strain>
    </source>
</reference>
<gene>
    <name evidence="1" type="ORF">MANT1106_LOCUS22323</name>
</gene>